<dbReference type="HOGENOM" id="CLU_064248_0_0_4"/>
<dbReference type="GO" id="GO:0016020">
    <property type="term" value="C:membrane"/>
    <property type="evidence" value="ECO:0007669"/>
    <property type="project" value="GOC"/>
</dbReference>
<dbReference type="InterPro" id="IPR005135">
    <property type="entry name" value="Endo/exonuclease/phosphatase"/>
</dbReference>
<reference evidence="3 4" key="1">
    <citation type="journal article" date="2013" name="Genome Biol.">
        <title>Genomic analysis reveals key aspects of prokaryotic symbiosis in the phototrophic consortium "Chlorochromatium aggregatum".</title>
        <authorList>
            <person name="Liu Z."/>
            <person name="Muller J."/>
            <person name="Li T."/>
            <person name="Alvey R.M."/>
            <person name="Vogl K."/>
            <person name="Frigaard N.U."/>
            <person name="Rockwell N.C."/>
            <person name="Boyd E.S."/>
            <person name="Tomsho L.P."/>
            <person name="Schuster S.C."/>
            <person name="Henke P."/>
            <person name="Rohde M."/>
            <person name="Overmann J."/>
            <person name="Bryant D.A."/>
        </authorList>
    </citation>
    <scope>NUCLEOTIDE SEQUENCE [LARGE SCALE GENOMIC DNA]</scope>
    <source>
        <strain evidence="3">CR</strain>
    </source>
</reference>
<evidence type="ECO:0000259" key="2">
    <source>
        <dbReference type="Pfam" id="PF03372"/>
    </source>
</evidence>
<accession>U5NF02</accession>
<name>U5NF02_9BURK</name>
<dbReference type="STRING" id="946483.Cenrod_2694"/>
<keyword evidence="3" id="KW-0540">Nuclease</keyword>
<dbReference type="EMBL" id="CP004885">
    <property type="protein sequence ID" value="AGX88744.1"/>
    <property type="molecule type" value="Genomic_DNA"/>
</dbReference>
<keyword evidence="3" id="KW-0269">Exonuclease</keyword>
<sequence length="367" mass="40571">MKTLSWNIQWAKGMDGRVQPERIAQEIERINPDIVALQEVCRNYPTNTGESPADQPEWFARRFSRAGYQVVFGAAVDTVDDAGEPMQFGNLILTRYPVQRILKHVLPHPADPDNPGSARSALELMLSTPNGPLRFTTTHLSYHSVRQRTAQIDYLRHRHAEASLWFHFPPCKPDTSHTPLRTTPESLRAILCGDFNTDPGDVALQILAKAFDLGEFKDLVEANKNPTKVVPAFLDAWEVAHPGQPHAPTLSVHDPQRSPICFDYFYVSEDLVPAIESFEVFKDTMASDHQPCLVTFRGGGQPRCLPAGSAPRLAFELHENGTDAVRAPTDQGRVADEPGFGQIVLGEASGLSNAEHRPSSKTGSSHV</sequence>
<dbReference type="GO" id="GO:0006506">
    <property type="term" value="P:GPI anchor biosynthetic process"/>
    <property type="evidence" value="ECO:0007669"/>
    <property type="project" value="TreeGrafter"/>
</dbReference>
<dbReference type="AlphaFoldDB" id="U5NF02"/>
<dbReference type="Gene3D" id="3.60.10.10">
    <property type="entry name" value="Endonuclease/exonuclease/phosphatase"/>
    <property type="match status" value="1"/>
</dbReference>
<dbReference type="eggNOG" id="COG3568">
    <property type="taxonomic scope" value="Bacteria"/>
</dbReference>
<feature type="domain" description="Endonuclease/exonuclease/phosphatase" evidence="2">
    <location>
        <begin position="4"/>
        <end position="289"/>
    </location>
</feature>
<dbReference type="InterPro" id="IPR036691">
    <property type="entry name" value="Endo/exonu/phosph_ase_sf"/>
</dbReference>
<dbReference type="GO" id="GO:0004519">
    <property type="term" value="F:endonuclease activity"/>
    <property type="evidence" value="ECO:0007669"/>
    <property type="project" value="UniProtKB-KW"/>
</dbReference>
<dbReference type="KEGG" id="cbx:Cenrod_2694"/>
<gene>
    <name evidence="3" type="ORF">Cenrod_2694</name>
</gene>
<keyword evidence="4" id="KW-1185">Reference proteome</keyword>
<dbReference type="PANTHER" id="PTHR14859:SF0">
    <property type="entry name" value="ENDONUCLEASE_EXONUCLEASE_PHOSPHATASE FAMILY PROTEIN, EXPRESSED"/>
    <property type="match status" value="1"/>
</dbReference>
<organism evidence="3 4">
    <name type="scientific">Candidatus Symbiobacter mobilis CR</name>
    <dbReference type="NCBI Taxonomy" id="946483"/>
    <lineage>
        <taxon>Bacteria</taxon>
        <taxon>Pseudomonadati</taxon>
        <taxon>Pseudomonadota</taxon>
        <taxon>Betaproteobacteria</taxon>
        <taxon>Burkholderiales</taxon>
        <taxon>Comamonadaceae</taxon>
    </lineage>
</organism>
<dbReference type="SUPFAM" id="SSF56219">
    <property type="entry name" value="DNase I-like"/>
    <property type="match status" value="1"/>
</dbReference>
<dbReference type="Proteomes" id="UP000017184">
    <property type="component" value="Chromosome"/>
</dbReference>
<protein>
    <submittedName>
        <fullName evidence="3">Exonuclease-endonuclease-phosphatase domain superfamily protein</fullName>
    </submittedName>
</protein>
<evidence type="ECO:0000256" key="1">
    <source>
        <dbReference type="SAM" id="MobiDB-lite"/>
    </source>
</evidence>
<dbReference type="InterPro" id="IPR051916">
    <property type="entry name" value="GPI-anchor_lipid_remodeler"/>
</dbReference>
<keyword evidence="3" id="KW-0255">Endonuclease</keyword>
<feature type="region of interest" description="Disordered" evidence="1">
    <location>
        <begin position="348"/>
        <end position="367"/>
    </location>
</feature>
<dbReference type="PANTHER" id="PTHR14859">
    <property type="entry name" value="CALCOFLUOR WHITE HYPERSENSITIVE PROTEIN PRECURSOR"/>
    <property type="match status" value="1"/>
</dbReference>
<evidence type="ECO:0000313" key="3">
    <source>
        <dbReference type="EMBL" id="AGX88744.1"/>
    </source>
</evidence>
<dbReference type="Pfam" id="PF03372">
    <property type="entry name" value="Exo_endo_phos"/>
    <property type="match status" value="1"/>
</dbReference>
<dbReference type="OrthoDB" id="5294090at2"/>
<proteinExistence type="predicted"/>
<dbReference type="RefSeq" id="WP_022776679.1">
    <property type="nucleotide sequence ID" value="NC_022576.1"/>
</dbReference>
<keyword evidence="3" id="KW-0378">Hydrolase</keyword>
<dbReference type="GO" id="GO:0004527">
    <property type="term" value="F:exonuclease activity"/>
    <property type="evidence" value="ECO:0007669"/>
    <property type="project" value="UniProtKB-KW"/>
</dbReference>
<evidence type="ECO:0000313" key="4">
    <source>
        <dbReference type="Proteomes" id="UP000017184"/>
    </source>
</evidence>